<dbReference type="AlphaFoldDB" id="A0A1M5C531"/>
<dbReference type="EMBL" id="FQUC01000007">
    <property type="protein sequence ID" value="SHF49815.1"/>
    <property type="molecule type" value="Genomic_DNA"/>
</dbReference>
<evidence type="ECO:0000313" key="1">
    <source>
        <dbReference type="EMBL" id="SHF49815.1"/>
    </source>
</evidence>
<reference evidence="2" key="1">
    <citation type="submission" date="2016-11" db="EMBL/GenBank/DDBJ databases">
        <authorList>
            <person name="Varghese N."/>
            <person name="Submissions S."/>
        </authorList>
    </citation>
    <scope>NUCLEOTIDE SEQUENCE [LARGE SCALE GENOMIC DNA]</scope>
    <source>
        <strain evidence="2">DSM 27370</strain>
    </source>
</reference>
<accession>A0A1M5C531</accession>
<protein>
    <submittedName>
        <fullName evidence="1">Uncharacterized protein</fullName>
    </submittedName>
</protein>
<gene>
    <name evidence="1" type="ORF">SAMN05444362_10733</name>
</gene>
<dbReference type="RefSeq" id="WP_062179295.1">
    <property type="nucleotide sequence ID" value="NZ_BBXL01000007.1"/>
</dbReference>
<sequence length="77" mass="8513">MKRPVVSKENEAKGINISLSDVVEVTFVKDTSFHKKGDKKYVSLPIASKLKAQGKVKIEGEAAAQVESLEKKIKEKK</sequence>
<dbReference type="Proteomes" id="UP000184480">
    <property type="component" value="Unassembled WGS sequence"/>
</dbReference>
<evidence type="ECO:0000313" key="2">
    <source>
        <dbReference type="Proteomes" id="UP000184480"/>
    </source>
</evidence>
<name>A0A1M5C531_9BACT</name>
<organism evidence="1 2">
    <name type="scientific">Dysgonomonas macrotermitis</name>
    <dbReference type="NCBI Taxonomy" id="1346286"/>
    <lineage>
        <taxon>Bacteria</taxon>
        <taxon>Pseudomonadati</taxon>
        <taxon>Bacteroidota</taxon>
        <taxon>Bacteroidia</taxon>
        <taxon>Bacteroidales</taxon>
        <taxon>Dysgonomonadaceae</taxon>
        <taxon>Dysgonomonas</taxon>
    </lineage>
</organism>
<keyword evidence="2" id="KW-1185">Reference proteome</keyword>
<dbReference type="STRING" id="1346286.SAMN05444362_10733"/>
<proteinExistence type="predicted"/>